<dbReference type="EMBL" id="QYUO01000002">
    <property type="protein sequence ID" value="RJF95045.1"/>
    <property type="molecule type" value="Genomic_DNA"/>
</dbReference>
<feature type="transmembrane region" description="Helical" evidence="1">
    <location>
        <begin position="135"/>
        <end position="153"/>
    </location>
</feature>
<protein>
    <submittedName>
        <fullName evidence="2">Uncharacterized protein</fullName>
    </submittedName>
</protein>
<feature type="transmembrane region" description="Helical" evidence="1">
    <location>
        <begin position="70"/>
        <end position="90"/>
    </location>
</feature>
<dbReference type="Proteomes" id="UP000265955">
    <property type="component" value="Unassembled WGS sequence"/>
</dbReference>
<evidence type="ECO:0000313" key="2">
    <source>
        <dbReference type="EMBL" id="RJF95045.1"/>
    </source>
</evidence>
<feature type="transmembrane region" description="Helical" evidence="1">
    <location>
        <begin position="96"/>
        <end position="123"/>
    </location>
</feature>
<evidence type="ECO:0000256" key="1">
    <source>
        <dbReference type="SAM" id="Phobius"/>
    </source>
</evidence>
<organism evidence="2 3">
    <name type="scientific">Noviherbaspirillum saxi</name>
    <dbReference type="NCBI Taxonomy" id="2320863"/>
    <lineage>
        <taxon>Bacteria</taxon>
        <taxon>Pseudomonadati</taxon>
        <taxon>Pseudomonadota</taxon>
        <taxon>Betaproteobacteria</taxon>
        <taxon>Burkholderiales</taxon>
        <taxon>Oxalobacteraceae</taxon>
        <taxon>Noviherbaspirillum</taxon>
    </lineage>
</organism>
<keyword evidence="1" id="KW-1133">Transmembrane helix</keyword>
<feature type="transmembrane region" description="Helical" evidence="1">
    <location>
        <begin position="37"/>
        <end position="54"/>
    </location>
</feature>
<reference evidence="3" key="1">
    <citation type="submission" date="2018-09" db="EMBL/GenBank/DDBJ databases">
        <authorList>
            <person name="Zhu H."/>
        </authorList>
    </citation>
    <scope>NUCLEOTIDE SEQUENCE [LARGE SCALE GENOMIC DNA]</scope>
    <source>
        <strain evidence="3">K1R23-30</strain>
    </source>
</reference>
<comment type="caution">
    <text evidence="2">The sequence shown here is derived from an EMBL/GenBank/DDBJ whole genome shotgun (WGS) entry which is preliminary data.</text>
</comment>
<name>A0A3A3FKP8_9BURK</name>
<keyword evidence="3" id="KW-1185">Reference proteome</keyword>
<evidence type="ECO:0000313" key="3">
    <source>
        <dbReference type="Proteomes" id="UP000265955"/>
    </source>
</evidence>
<accession>A0A3A3FKP8</accession>
<gene>
    <name evidence="2" type="ORF">D3871_16395</name>
</gene>
<dbReference type="AlphaFoldDB" id="A0A3A3FKP8"/>
<keyword evidence="1" id="KW-0812">Transmembrane</keyword>
<sequence>MKLRSVEHILGLLSILLCLVFAGAVIAERTSFLSHQGFSFVSSLFAAFIISAYLDSRCKLDLKFGSLESVVWRSVSLATMLILFGAFMIIRDAEHFLSALSISFGIIIFFWAAPLAAIWALLLRDRERNRPQARRFAYGHILITMLVLSFWALEKKWL</sequence>
<keyword evidence="1" id="KW-0472">Membrane</keyword>
<proteinExistence type="predicted"/>